<sequence>MKIPPRTTVRLPWRKPFFLLVFILQLVACSLWGQVMQKKTLTVADYPKWGRLNIDKMSPNGEWISYTMSYHSGLDTLFIKNTKSLKTHFFALGNRSSFITSDWFTCQTTEGLQLMNLKTGKKETVFDAVKYVYTPIAKKLLILIKEKKKLNTLLIRELDGVAQDLIMGVNEFTIDPTNQKVLYTTTMGKEHTVGLLELSKKNQKTILLSSTSSFSNLVWHIKGKALAFMQKSIDASSPSNTIFYYNLSSKKLYKPNPEIEQTFLSDSLFIPTVSYKLKISDDMQSVFFAVVQRAKAKDSTTDSDVQLWNGNAKLIYPMQEKLKQNQTIYLALWHPLTDRYRLISNDSLSEFMLSGDQNYAILSDPQQYEPQYAYNGPRDFYLVDLSTGKSELLLKKHSGHSQYTIASPTGKYISYFQQGNWWVYTIAKKTHANITENIGQSFSNNENEYPQKASPYSSLGWTQQDKEILLYNAYDIWAISPDGVSVRRLTQGREIQTCFRLAGFSNKFVSKENYNGRIHETIDLNQGLLLAARNEQEYSGYYKWSPRSNEKMVFSDNMRLDELIQSASGDTFAYKEERYDLSPRLMLQTPTDKVPKILFQSNPQQQDFYWGKAELIHYKNAKGKSLQGILYYPAGYDNQKKYPMIVYIYEKLSQGLHNKYINPSEFTGDGMFNISTFTTQGYFVLAPDISYEIGNPGVSATDCVVSATNEVIARGLILPDKIGLIGHSFGGYETDFIITQTNLFAAAVAGAAATDLTSWYLTVGASGRPDMWRFENDQHRMGKSLFEDKEGYDRNSPIVHVKNITTPLLSWSGAEDKQVNWNQSIELYLALRRLEKKHIMLLYPKEQHILTNSGNQKDLSIRLHQWFDYHLKNVPPATWIKTGLK</sequence>
<dbReference type="RefSeq" id="WP_264204798.1">
    <property type="nucleotide sequence ID" value="NZ_JAOZEW010000002.1"/>
</dbReference>
<dbReference type="PANTHER" id="PTHR42776">
    <property type="entry name" value="SERINE PEPTIDASE S9 FAMILY MEMBER"/>
    <property type="match status" value="1"/>
</dbReference>
<protein>
    <submittedName>
        <fullName evidence="4">Prolyl oligopeptidase family serine peptidase</fullName>
    </submittedName>
</protein>
<dbReference type="PANTHER" id="PTHR42776:SF27">
    <property type="entry name" value="DIPEPTIDYL PEPTIDASE FAMILY MEMBER 6"/>
    <property type="match status" value="1"/>
</dbReference>
<dbReference type="Gene3D" id="3.40.50.1820">
    <property type="entry name" value="alpha/beta hydrolase"/>
    <property type="match status" value="1"/>
</dbReference>
<dbReference type="InterPro" id="IPR001375">
    <property type="entry name" value="Peptidase_S9_cat"/>
</dbReference>
<dbReference type="GO" id="GO:0006508">
    <property type="term" value="P:proteolysis"/>
    <property type="evidence" value="ECO:0007669"/>
    <property type="project" value="InterPro"/>
</dbReference>
<dbReference type="EMBL" id="JAOZEW010000002">
    <property type="protein sequence ID" value="MCV9926609.1"/>
    <property type="molecule type" value="Genomic_DNA"/>
</dbReference>
<dbReference type="InterPro" id="IPR029058">
    <property type="entry name" value="AB_hydrolase_fold"/>
</dbReference>
<dbReference type="SUPFAM" id="SSF82171">
    <property type="entry name" value="DPP6 N-terminal domain-like"/>
    <property type="match status" value="1"/>
</dbReference>
<accession>A0A9X3C429</accession>
<dbReference type="Pfam" id="PF00326">
    <property type="entry name" value="Peptidase_S9"/>
    <property type="match status" value="1"/>
</dbReference>
<dbReference type="SUPFAM" id="SSF53474">
    <property type="entry name" value="alpha/beta-Hydrolases"/>
    <property type="match status" value="1"/>
</dbReference>
<evidence type="ECO:0000259" key="3">
    <source>
        <dbReference type="Pfam" id="PF00930"/>
    </source>
</evidence>
<evidence type="ECO:0000256" key="1">
    <source>
        <dbReference type="ARBA" id="ARBA00022801"/>
    </source>
</evidence>
<dbReference type="InterPro" id="IPR011042">
    <property type="entry name" value="6-blade_b-propeller_TolB-like"/>
</dbReference>
<dbReference type="AlphaFoldDB" id="A0A9X3C429"/>
<comment type="caution">
    <text evidence="4">The sequence shown here is derived from an EMBL/GenBank/DDBJ whole genome shotgun (WGS) entry which is preliminary data.</text>
</comment>
<keyword evidence="1" id="KW-0378">Hydrolase</keyword>
<dbReference type="Gene3D" id="2.120.10.30">
    <property type="entry name" value="TolB, C-terminal domain"/>
    <property type="match status" value="1"/>
</dbReference>
<evidence type="ECO:0000313" key="5">
    <source>
        <dbReference type="Proteomes" id="UP001151079"/>
    </source>
</evidence>
<feature type="domain" description="Peptidase S9 prolyl oligopeptidase catalytic" evidence="2">
    <location>
        <begin position="704"/>
        <end position="873"/>
    </location>
</feature>
<feature type="domain" description="Dipeptidylpeptidase IV N-terminal" evidence="3">
    <location>
        <begin position="367"/>
        <end position="444"/>
    </location>
</feature>
<organism evidence="4 5">
    <name type="scientific">Flavobacterium shii</name>
    <dbReference type="NCBI Taxonomy" id="2987687"/>
    <lineage>
        <taxon>Bacteria</taxon>
        <taxon>Pseudomonadati</taxon>
        <taxon>Bacteroidota</taxon>
        <taxon>Flavobacteriia</taxon>
        <taxon>Flavobacteriales</taxon>
        <taxon>Flavobacteriaceae</taxon>
        <taxon>Flavobacterium</taxon>
    </lineage>
</organism>
<dbReference type="Proteomes" id="UP001151079">
    <property type="component" value="Unassembled WGS sequence"/>
</dbReference>
<dbReference type="InterPro" id="IPR002469">
    <property type="entry name" value="Peptidase_S9B_N"/>
</dbReference>
<evidence type="ECO:0000259" key="2">
    <source>
        <dbReference type="Pfam" id="PF00326"/>
    </source>
</evidence>
<evidence type="ECO:0000313" key="4">
    <source>
        <dbReference type="EMBL" id="MCV9926609.1"/>
    </source>
</evidence>
<reference evidence="4" key="1">
    <citation type="submission" date="2022-10" db="EMBL/GenBank/DDBJ databases">
        <title>Two novel species of Flavobacterium.</title>
        <authorList>
            <person name="Liu Q."/>
            <person name="Xin Y.-H."/>
        </authorList>
    </citation>
    <scope>NUCLEOTIDE SEQUENCE</scope>
    <source>
        <strain evidence="4">LS1R49</strain>
    </source>
</reference>
<gene>
    <name evidence="4" type="ORF">OIU83_03055</name>
</gene>
<dbReference type="GO" id="GO:0004252">
    <property type="term" value="F:serine-type endopeptidase activity"/>
    <property type="evidence" value="ECO:0007669"/>
    <property type="project" value="TreeGrafter"/>
</dbReference>
<keyword evidence="5" id="KW-1185">Reference proteome</keyword>
<dbReference type="Pfam" id="PF00930">
    <property type="entry name" value="DPPIV_N"/>
    <property type="match status" value="1"/>
</dbReference>
<name>A0A9X3C429_9FLAO</name>
<proteinExistence type="predicted"/>